<feature type="chain" id="PRO_5041435928" evidence="1">
    <location>
        <begin position="33"/>
        <end position="110"/>
    </location>
</feature>
<proteinExistence type="predicted"/>
<evidence type="ECO:0000256" key="1">
    <source>
        <dbReference type="SAM" id="SignalP"/>
    </source>
</evidence>
<dbReference type="AlphaFoldDB" id="A0AA35LD17"/>
<dbReference type="EMBL" id="OX395140">
    <property type="protein sequence ID" value="CAI5793558.1"/>
    <property type="molecule type" value="Genomic_DNA"/>
</dbReference>
<reference evidence="2" key="1">
    <citation type="submission" date="2022-12" db="EMBL/GenBank/DDBJ databases">
        <authorList>
            <person name="Alioto T."/>
            <person name="Alioto T."/>
            <person name="Gomez Garrido J."/>
        </authorList>
    </citation>
    <scope>NUCLEOTIDE SEQUENCE</scope>
</reference>
<keyword evidence="1" id="KW-0732">Signal</keyword>
<gene>
    <name evidence="2" type="ORF">PODLI_1B005938</name>
</gene>
<dbReference type="Gene3D" id="3.40.50.720">
    <property type="entry name" value="NAD(P)-binding Rossmann-like Domain"/>
    <property type="match status" value="1"/>
</dbReference>
<accession>A0AA35LD17</accession>
<feature type="signal peptide" evidence="1">
    <location>
        <begin position="1"/>
        <end position="32"/>
    </location>
</feature>
<keyword evidence="3" id="KW-1185">Reference proteome</keyword>
<protein>
    <submittedName>
        <fullName evidence="2">Uncharacterized protein</fullName>
    </submittedName>
</protein>
<evidence type="ECO:0000313" key="3">
    <source>
        <dbReference type="Proteomes" id="UP001178461"/>
    </source>
</evidence>
<dbReference type="Proteomes" id="UP001178461">
    <property type="component" value="Chromosome Z"/>
</dbReference>
<name>A0AA35LD17_9SAUR</name>
<organism evidence="2 3">
    <name type="scientific">Podarcis lilfordi</name>
    <name type="common">Lilford's wall lizard</name>
    <dbReference type="NCBI Taxonomy" id="74358"/>
    <lineage>
        <taxon>Eukaryota</taxon>
        <taxon>Metazoa</taxon>
        <taxon>Chordata</taxon>
        <taxon>Craniata</taxon>
        <taxon>Vertebrata</taxon>
        <taxon>Euteleostomi</taxon>
        <taxon>Lepidosauria</taxon>
        <taxon>Squamata</taxon>
        <taxon>Bifurcata</taxon>
        <taxon>Unidentata</taxon>
        <taxon>Episquamata</taxon>
        <taxon>Laterata</taxon>
        <taxon>Lacertibaenia</taxon>
        <taxon>Lacertidae</taxon>
        <taxon>Podarcis</taxon>
    </lineage>
</organism>
<evidence type="ECO:0000313" key="2">
    <source>
        <dbReference type="EMBL" id="CAI5793558.1"/>
    </source>
</evidence>
<sequence length="110" mass="12019">MGLAHLLAPRLAPSLALLLVARLAAMLEQLEGKLHATCPALRMRGLPIDLASDDGPQYVVRTARKLHRDRPMEQLLLINNAGVQAAPIGAPEHVQSALLLQVQRQLRDQL</sequence>